<accession>A0A3P8RWW2</accession>
<dbReference type="InterPro" id="IPR013519">
    <property type="entry name" value="Int_alpha_beta-p"/>
</dbReference>
<evidence type="ECO:0000313" key="3">
    <source>
        <dbReference type="Ensembl" id="ENSAPEP00000004591.1"/>
    </source>
</evidence>
<dbReference type="AlphaFoldDB" id="A0A3P8RWW2"/>
<dbReference type="PROSITE" id="PS51470">
    <property type="entry name" value="FG_GAP"/>
    <property type="match status" value="1"/>
</dbReference>
<evidence type="ECO:0000313" key="4">
    <source>
        <dbReference type="Proteomes" id="UP000265080"/>
    </source>
</evidence>
<name>A0A3P8RWW2_AMPPE</name>
<feature type="repeat" description="FG-GAP" evidence="1">
    <location>
        <begin position="41"/>
        <end position="94"/>
    </location>
</feature>
<dbReference type="GeneTree" id="ENSGT00940000155353"/>
<dbReference type="Proteomes" id="UP000265080">
    <property type="component" value="Chromosome 13"/>
</dbReference>
<dbReference type="GO" id="GO:0008305">
    <property type="term" value="C:integrin complex"/>
    <property type="evidence" value="ECO:0007669"/>
    <property type="project" value="TreeGrafter"/>
</dbReference>
<reference evidence="3" key="3">
    <citation type="submission" date="2025-09" db="UniProtKB">
        <authorList>
            <consortium name="Ensembl"/>
        </authorList>
    </citation>
    <scope>IDENTIFICATION</scope>
</reference>
<sequence>MGNYPFLKQKTMARQWHLACLWIVWHFHNPHVAAFNLDTQNVLQRSGDPGSLFGFSVAFHQQLLVGAPRAKHQSQVNVTGVVYQCDLDSTSERCQPIEFDDEGFQGINNQWMGVRVTSQGPGKNVMVSKTLPSFKGMHFKKQSTAFVNVSSFLFSLVHIDISSGAQARAFKSLTC</sequence>
<dbReference type="GO" id="GO:0009897">
    <property type="term" value="C:external side of plasma membrane"/>
    <property type="evidence" value="ECO:0007669"/>
    <property type="project" value="TreeGrafter"/>
</dbReference>
<dbReference type="GO" id="GO:0033627">
    <property type="term" value="P:cell adhesion mediated by integrin"/>
    <property type="evidence" value="ECO:0007669"/>
    <property type="project" value="TreeGrafter"/>
</dbReference>
<dbReference type="Gene3D" id="2.130.10.130">
    <property type="entry name" value="Integrin alpha, N-terminal"/>
    <property type="match status" value="1"/>
</dbReference>
<proteinExistence type="predicted"/>
<dbReference type="GO" id="GO:0005178">
    <property type="term" value="F:integrin binding"/>
    <property type="evidence" value="ECO:0007669"/>
    <property type="project" value="TreeGrafter"/>
</dbReference>
<evidence type="ECO:0000256" key="2">
    <source>
        <dbReference type="SAM" id="SignalP"/>
    </source>
</evidence>
<dbReference type="SMART" id="SM00191">
    <property type="entry name" value="Int_alpha"/>
    <property type="match status" value="1"/>
</dbReference>
<dbReference type="PANTHER" id="PTHR23220:SF9">
    <property type="entry name" value="INTEGRIN ALPHA-6"/>
    <property type="match status" value="1"/>
</dbReference>
<evidence type="ECO:0000256" key="1">
    <source>
        <dbReference type="PROSITE-ProRule" id="PRU00803"/>
    </source>
</evidence>
<dbReference type="GO" id="GO:0007160">
    <property type="term" value="P:cell-matrix adhesion"/>
    <property type="evidence" value="ECO:0007669"/>
    <property type="project" value="TreeGrafter"/>
</dbReference>
<feature type="chain" id="PRO_5018054537" evidence="2">
    <location>
        <begin position="35"/>
        <end position="175"/>
    </location>
</feature>
<keyword evidence="4" id="KW-1185">Reference proteome</keyword>
<dbReference type="GO" id="GO:0007229">
    <property type="term" value="P:integrin-mediated signaling pathway"/>
    <property type="evidence" value="ECO:0007669"/>
    <property type="project" value="TreeGrafter"/>
</dbReference>
<dbReference type="PANTHER" id="PTHR23220">
    <property type="entry name" value="INTEGRIN ALPHA"/>
    <property type="match status" value="1"/>
</dbReference>
<reference evidence="3" key="2">
    <citation type="submission" date="2025-08" db="UniProtKB">
        <authorList>
            <consortium name="Ensembl"/>
        </authorList>
    </citation>
    <scope>IDENTIFICATION</scope>
</reference>
<dbReference type="GO" id="GO:0050900">
    <property type="term" value="P:leukocyte migration"/>
    <property type="evidence" value="ECO:0007669"/>
    <property type="project" value="TreeGrafter"/>
</dbReference>
<organism evidence="3 4">
    <name type="scientific">Amphiprion percula</name>
    <name type="common">Orange clownfish</name>
    <name type="synonym">Lutjanus percula</name>
    <dbReference type="NCBI Taxonomy" id="161767"/>
    <lineage>
        <taxon>Eukaryota</taxon>
        <taxon>Metazoa</taxon>
        <taxon>Chordata</taxon>
        <taxon>Craniata</taxon>
        <taxon>Vertebrata</taxon>
        <taxon>Euteleostomi</taxon>
        <taxon>Actinopterygii</taxon>
        <taxon>Neopterygii</taxon>
        <taxon>Teleostei</taxon>
        <taxon>Neoteleostei</taxon>
        <taxon>Acanthomorphata</taxon>
        <taxon>Ovalentaria</taxon>
        <taxon>Pomacentridae</taxon>
        <taxon>Amphiprion</taxon>
    </lineage>
</organism>
<feature type="signal peptide" evidence="2">
    <location>
        <begin position="1"/>
        <end position="34"/>
    </location>
</feature>
<reference evidence="3 4" key="1">
    <citation type="submission" date="2018-03" db="EMBL/GenBank/DDBJ databases">
        <title>Finding Nemo's genes: A chromosome-scale reference assembly of the genome of the orange clownfish Amphiprion percula.</title>
        <authorList>
            <person name="Lehmann R."/>
        </authorList>
    </citation>
    <scope>NUCLEOTIDE SEQUENCE</scope>
</reference>
<dbReference type="InterPro" id="IPR028994">
    <property type="entry name" value="Integrin_alpha_N"/>
</dbReference>
<dbReference type="GO" id="GO:0098609">
    <property type="term" value="P:cell-cell adhesion"/>
    <property type="evidence" value="ECO:0007669"/>
    <property type="project" value="TreeGrafter"/>
</dbReference>
<protein>
    <submittedName>
        <fullName evidence="3">Integrin subunit alpha 6</fullName>
    </submittedName>
</protein>
<dbReference type="SUPFAM" id="SSF69318">
    <property type="entry name" value="Integrin alpha N-terminal domain"/>
    <property type="match status" value="1"/>
</dbReference>
<keyword evidence="2" id="KW-0732">Signal</keyword>
<dbReference type="Ensembl" id="ENSAPET00000004715.1">
    <property type="protein sequence ID" value="ENSAPEP00000004591.1"/>
    <property type="gene ID" value="ENSAPEG00000003294.1"/>
</dbReference>